<proteinExistence type="predicted"/>
<dbReference type="HOGENOM" id="CLU_1842303_0_0_6"/>
<accession>Q0I2P1</accession>
<name>Q0I2P1_HISS1</name>
<organism evidence="1">
    <name type="scientific">Histophilus somni (strain 129Pt)</name>
    <name type="common">Haemophilus somnus</name>
    <dbReference type="NCBI Taxonomy" id="205914"/>
    <lineage>
        <taxon>Bacteria</taxon>
        <taxon>Pseudomonadati</taxon>
        <taxon>Pseudomonadota</taxon>
        <taxon>Gammaproteobacteria</taxon>
        <taxon>Pasteurellales</taxon>
        <taxon>Pasteurellaceae</taxon>
        <taxon>Histophilus</taxon>
    </lineage>
</organism>
<dbReference type="InterPro" id="IPR024422">
    <property type="entry name" value="Protein_unknown_function_OB"/>
</dbReference>
<dbReference type="KEGG" id="hso:HS_0744"/>
<dbReference type="EMBL" id="CP000436">
    <property type="protein sequence ID" value="ABI25019.1"/>
    <property type="molecule type" value="Genomic_DNA"/>
</dbReference>
<dbReference type="Pfam" id="PF12869">
    <property type="entry name" value="tRNA_anti-like"/>
    <property type="match status" value="1"/>
</dbReference>
<reference evidence="1" key="1">
    <citation type="submission" date="2006-08" db="EMBL/GenBank/DDBJ databases">
        <title>Complete genome sequence of Haemophilus somnus 129PT.</title>
        <authorList>
            <person name="Copeland A."/>
            <person name="Lucas S."/>
            <person name="Lapidus A."/>
            <person name="Barry K."/>
            <person name="Glavina del Rio T."/>
            <person name="Hammon N."/>
            <person name="Dalin E."/>
            <person name="Tice H."/>
            <person name="Pitluck S."/>
            <person name="Brettin T.S."/>
            <person name="Bruce D."/>
            <person name="Challacombe J.F."/>
            <person name="Chertkov O."/>
            <person name="Detter J.C."/>
            <person name="Gilna P."/>
            <person name="Han S."/>
            <person name="Misra M."/>
            <person name="Tapia R."/>
            <person name="Thayer N.N."/>
            <person name="Xie G."/>
            <person name="Inzana T.J."/>
            <person name="Duncan A.J."/>
            <person name="Siddaramppa S."/>
            <person name="Richardson P."/>
        </authorList>
    </citation>
    <scope>NUCLEOTIDE SEQUENCE</scope>
    <source>
        <strain evidence="1">129PT</strain>
    </source>
</reference>
<sequence length="139" mass="15343">MKKLSLLICATLFLESCAELNSVLDSVNKTMEGVSNQNVKPVSGVKICNDFVDNEIMAKKLWNGSHVSIKGKIDSIYQDEWGNSNINVKVNHKTRVLATLRKGYNTDKLRRGHSVNIKGTVSNVVHSGTCNILLDRASL</sequence>
<protein>
    <submittedName>
        <fullName evidence="1">Uncharacterized protein</fullName>
    </submittedName>
</protein>
<gene>
    <name evidence="1" type="ordered locus">HS_0744</name>
</gene>
<dbReference type="AlphaFoldDB" id="Q0I2P1"/>
<evidence type="ECO:0000313" key="1">
    <source>
        <dbReference type="EMBL" id="ABI25019.1"/>
    </source>
</evidence>